<reference evidence="1" key="1">
    <citation type="journal article" date="2014" name="Int. J. Syst. Evol. Microbiol.">
        <title>Complete genome sequence of Corynebacterium casei LMG S-19264T (=DSM 44701T), isolated from a smear-ripened cheese.</title>
        <authorList>
            <consortium name="US DOE Joint Genome Institute (JGI-PGF)"/>
            <person name="Walter F."/>
            <person name="Albersmeier A."/>
            <person name="Kalinowski J."/>
            <person name="Ruckert C."/>
        </authorList>
    </citation>
    <scope>NUCLEOTIDE SEQUENCE</scope>
    <source>
        <strain evidence="1">CGMCC 1.15763</strain>
    </source>
</reference>
<keyword evidence="2" id="KW-1185">Reference proteome</keyword>
<protein>
    <submittedName>
        <fullName evidence="1">Uncharacterized protein</fullName>
    </submittedName>
</protein>
<evidence type="ECO:0000313" key="2">
    <source>
        <dbReference type="Proteomes" id="UP000633278"/>
    </source>
</evidence>
<evidence type="ECO:0000313" key="1">
    <source>
        <dbReference type="EMBL" id="GGG91863.1"/>
    </source>
</evidence>
<gene>
    <name evidence="1" type="ORF">GCM10011416_05780</name>
</gene>
<dbReference type="Proteomes" id="UP000633278">
    <property type="component" value="Unassembled WGS sequence"/>
</dbReference>
<dbReference type="AlphaFoldDB" id="A0A917MC81"/>
<reference evidence="1" key="2">
    <citation type="submission" date="2020-09" db="EMBL/GenBank/DDBJ databases">
        <authorList>
            <person name="Sun Q."/>
            <person name="Zhou Y."/>
        </authorList>
    </citation>
    <scope>NUCLEOTIDE SEQUENCE</scope>
    <source>
        <strain evidence="1">CGMCC 1.15763</strain>
    </source>
</reference>
<accession>A0A917MC81</accession>
<dbReference type="EMBL" id="BMJW01000001">
    <property type="protein sequence ID" value="GGG91863.1"/>
    <property type="molecule type" value="Genomic_DNA"/>
</dbReference>
<sequence length="100" mass="11392">MNKNKIAIFFSFIFILFVTAPTVVTLIDESIDISFIYSTSEEEEQGQKADKNVKVFIVQVKPNEFEFAKVSNDNNLGHNNANYPKPYLNVVFPPPEYNVA</sequence>
<proteinExistence type="predicted"/>
<comment type="caution">
    <text evidence="1">The sequence shown here is derived from an EMBL/GenBank/DDBJ whole genome shotgun (WGS) entry which is preliminary data.</text>
</comment>
<organism evidence="1 2">
    <name type="scientific">Polaribacter pacificus</name>
    <dbReference type="NCBI Taxonomy" id="1775173"/>
    <lineage>
        <taxon>Bacteria</taxon>
        <taxon>Pseudomonadati</taxon>
        <taxon>Bacteroidota</taxon>
        <taxon>Flavobacteriia</taxon>
        <taxon>Flavobacteriales</taxon>
        <taxon>Flavobacteriaceae</taxon>
    </lineage>
</organism>
<name>A0A917MC81_9FLAO</name>
<dbReference type="RefSeq" id="WP_188597766.1">
    <property type="nucleotide sequence ID" value="NZ_BMJW01000001.1"/>
</dbReference>